<name>A0A9W6SN42_9ACTN</name>
<evidence type="ECO:0000313" key="4">
    <source>
        <dbReference type="Proteomes" id="UP001165079"/>
    </source>
</evidence>
<dbReference type="InterPro" id="IPR001646">
    <property type="entry name" value="5peptide_repeat"/>
</dbReference>
<feature type="transmembrane region" description="Helical" evidence="2">
    <location>
        <begin position="65"/>
        <end position="83"/>
    </location>
</feature>
<protein>
    <recommendedName>
        <fullName evidence="5">Pentapeptide repeat-containing protein</fullName>
    </recommendedName>
</protein>
<organism evidence="3 4">
    <name type="scientific">Actinorhabdospora filicis</name>
    <dbReference type="NCBI Taxonomy" id="1785913"/>
    <lineage>
        <taxon>Bacteria</taxon>
        <taxon>Bacillati</taxon>
        <taxon>Actinomycetota</taxon>
        <taxon>Actinomycetes</taxon>
        <taxon>Micromonosporales</taxon>
        <taxon>Micromonosporaceae</taxon>
        <taxon>Actinorhabdospora</taxon>
    </lineage>
</organism>
<keyword evidence="2" id="KW-1133">Transmembrane helix</keyword>
<dbReference type="EMBL" id="BSTX01000002">
    <property type="protein sequence ID" value="GLZ79248.1"/>
    <property type="molecule type" value="Genomic_DNA"/>
</dbReference>
<evidence type="ECO:0008006" key="5">
    <source>
        <dbReference type="Google" id="ProtNLM"/>
    </source>
</evidence>
<evidence type="ECO:0000256" key="2">
    <source>
        <dbReference type="SAM" id="Phobius"/>
    </source>
</evidence>
<dbReference type="Proteomes" id="UP001165079">
    <property type="component" value="Unassembled WGS sequence"/>
</dbReference>
<dbReference type="Gene3D" id="2.160.20.80">
    <property type="entry name" value="E3 ubiquitin-protein ligase SopA"/>
    <property type="match status" value="1"/>
</dbReference>
<evidence type="ECO:0000313" key="3">
    <source>
        <dbReference type="EMBL" id="GLZ79248.1"/>
    </source>
</evidence>
<proteinExistence type="predicted"/>
<dbReference type="Pfam" id="PF13576">
    <property type="entry name" value="Pentapeptide_3"/>
    <property type="match status" value="1"/>
</dbReference>
<dbReference type="AlphaFoldDB" id="A0A9W6SN42"/>
<comment type="caution">
    <text evidence="3">The sequence shown here is derived from an EMBL/GenBank/DDBJ whole genome shotgun (WGS) entry which is preliminary data.</text>
</comment>
<feature type="region of interest" description="Disordered" evidence="1">
    <location>
        <begin position="376"/>
        <end position="407"/>
    </location>
</feature>
<evidence type="ECO:0000256" key="1">
    <source>
        <dbReference type="SAM" id="MobiDB-lite"/>
    </source>
</evidence>
<feature type="compositionally biased region" description="Pro residues" evidence="1">
    <location>
        <begin position="398"/>
        <end position="407"/>
    </location>
</feature>
<accession>A0A9W6SN42</accession>
<keyword evidence="2" id="KW-0472">Membrane</keyword>
<gene>
    <name evidence="3" type="ORF">Afil01_40550</name>
</gene>
<sequence>MADVVLVVGRDSGLMRNPVDGPQPRWRTWILVALGSTVLVGGVLVWVMLSVAARDGNGRMDAVRNAGTLTLGVGGAWTALLLARRQWHQERDSRAGWHDAEQRRITDMYVKAVEQLGHTAAAVRLGGLYALDRLGQQHDEYRQVIVDVWCSYLRMPLKRADEDGEPTGEVQVRITAQRLLKARLRDPRPASERDTVQPEATGEFWPRMRVDLTAAVLHEPNFGGCHLGDAWFTGCRTTGKALFDQAVFHGDATFTGAACEQDLRLDGAVFDGAVSFAEMAVTGHTSIVGTTFEGAVSFREAQCDGGLMILGCAFRDSADLSGMRLQGMAVLASTEFHGRPRIDDGRPMLGAPPATTDVTVLDDLDAGDKRWELSFAKDGPHVRLANPPDPHAARSSTPPTPSPAPTE</sequence>
<keyword evidence="4" id="KW-1185">Reference proteome</keyword>
<reference evidence="3" key="1">
    <citation type="submission" date="2023-03" db="EMBL/GenBank/DDBJ databases">
        <title>Actinorhabdospora filicis NBRC 111898.</title>
        <authorList>
            <person name="Ichikawa N."/>
            <person name="Sato H."/>
            <person name="Tonouchi N."/>
        </authorList>
    </citation>
    <scope>NUCLEOTIDE SEQUENCE</scope>
    <source>
        <strain evidence="3">NBRC 111898</strain>
    </source>
</reference>
<keyword evidence="2" id="KW-0812">Transmembrane</keyword>
<feature type="transmembrane region" description="Helical" evidence="2">
    <location>
        <begin position="29"/>
        <end position="53"/>
    </location>
</feature>